<sequence>AARGKNHCGQRLSEDCVPRDVFQRDTKCNISYTTDIKAFLTLDDTPHLEKATLLTNPTSPNERQLRARSSGGEAAINQNRKVLRATHDSYLTLSQKPDSKMPAKQVISTDKAPMGLKGIYSQAIVANGTVYSSGSVAMDPATGQIIDGDVGAHTHQCIKNLTNVLEAAGTTIENVVKVNVFLADMKDFAAMNEVYAQYWGEQKPCRTCVAAKQLPRGTDVEIECIAVMP</sequence>
<evidence type="ECO:0000313" key="2">
    <source>
        <dbReference type="EMBL" id="RMY74233.1"/>
    </source>
</evidence>
<name>A0A3M7ECL6_HORWE</name>
<dbReference type="InterPro" id="IPR006056">
    <property type="entry name" value="RidA"/>
</dbReference>
<gene>
    <name evidence="2" type="ORF">D0863_03363</name>
</gene>
<dbReference type="CDD" id="cd00448">
    <property type="entry name" value="YjgF_YER057c_UK114_family"/>
    <property type="match status" value="1"/>
</dbReference>
<dbReference type="InterPro" id="IPR006175">
    <property type="entry name" value="YjgF/YER057c/UK114"/>
</dbReference>
<evidence type="ECO:0000313" key="3">
    <source>
        <dbReference type="Proteomes" id="UP000269276"/>
    </source>
</evidence>
<dbReference type="Pfam" id="PF01042">
    <property type="entry name" value="Ribonuc_L-PSP"/>
    <property type="match status" value="1"/>
</dbReference>
<dbReference type="SUPFAM" id="SSF55298">
    <property type="entry name" value="YjgF-like"/>
    <property type="match status" value="1"/>
</dbReference>
<dbReference type="NCBIfam" id="TIGR00004">
    <property type="entry name" value="Rid family detoxifying hydrolase"/>
    <property type="match status" value="1"/>
</dbReference>
<dbReference type="GO" id="GO:0005829">
    <property type="term" value="C:cytosol"/>
    <property type="evidence" value="ECO:0007669"/>
    <property type="project" value="TreeGrafter"/>
</dbReference>
<organism evidence="2 3">
    <name type="scientific">Hortaea werneckii</name>
    <name type="common">Black yeast</name>
    <name type="synonym">Cladosporium werneckii</name>
    <dbReference type="NCBI Taxonomy" id="91943"/>
    <lineage>
        <taxon>Eukaryota</taxon>
        <taxon>Fungi</taxon>
        <taxon>Dikarya</taxon>
        <taxon>Ascomycota</taxon>
        <taxon>Pezizomycotina</taxon>
        <taxon>Dothideomycetes</taxon>
        <taxon>Dothideomycetidae</taxon>
        <taxon>Mycosphaerellales</taxon>
        <taxon>Teratosphaeriaceae</taxon>
        <taxon>Hortaea</taxon>
    </lineage>
</organism>
<comment type="caution">
    <text evidence="2">The sequence shown here is derived from an EMBL/GenBank/DDBJ whole genome shotgun (WGS) entry which is preliminary data.</text>
</comment>
<protein>
    <submittedName>
        <fullName evidence="2">Uncharacterized protein</fullName>
    </submittedName>
</protein>
<dbReference type="Proteomes" id="UP000269276">
    <property type="component" value="Unassembled WGS sequence"/>
</dbReference>
<comment type="similarity">
    <text evidence="1">Belongs to the RutC family.</text>
</comment>
<accession>A0A3M7ECL6</accession>
<dbReference type="GO" id="GO:0019239">
    <property type="term" value="F:deaminase activity"/>
    <property type="evidence" value="ECO:0007669"/>
    <property type="project" value="TreeGrafter"/>
</dbReference>
<dbReference type="PANTHER" id="PTHR11803">
    <property type="entry name" value="2-IMINOBUTANOATE/2-IMINOPROPANOATE DEAMINASE RIDA"/>
    <property type="match status" value="1"/>
</dbReference>
<evidence type="ECO:0000256" key="1">
    <source>
        <dbReference type="ARBA" id="ARBA00010552"/>
    </source>
</evidence>
<dbReference type="AlphaFoldDB" id="A0A3M7ECL6"/>
<proteinExistence type="inferred from homology"/>
<dbReference type="FunFam" id="3.30.1330.40:FF:000001">
    <property type="entry name" value="L-PSP family endoribonuclease"/>
    <property type="match status" value="1"/>
</dbReference>
<dbReference type="Gene3D" id="3.30.1330.40">
    <property type="entry name" value="RutC-like"/>
    <property type="match status" value="1"/>
</dbReference>
<dbReference type="PANTHER" id="PTHR11803:SF22">
    <property type="entry name" value="ENDORIBONUCLEASE FAMILY PROTEIN BRT1, PUTATIVE (AFU_ORTHOLOGUE AFUA_5G03780)-RELATED"/>
    <property type="match status" value="1"/>
</dbReference>
<dbReference type="OrthoDB" id="309640at2759"/>
<dbReference type="GO" id="GO:0005739">
    <property type="term" value="C:mitochondrion"/>
    <property type="evidence" value="ECO:0007669"/>
    <property type="project" value="TreeGrafter"/>
</dbReference>
<dbReference type="VEuPathDB" id="FungiDB:BTJ68_08213"/>
<dbReference type="EMBL" id="QWIP01000079">
    <property type="protein sequence ID" value="RMY74233.1"/>
    <property type="molecule type" value="Genomic_DNA"/>
</dbReference>
<reference evidence="2 3" key="1">
    <citation type="journal article" date="2018" name="BMC Genomics">
        <title>Genomic evidence for intraspecific hybridization in a clonal and extremely halotolerant yeast.</title>
        <authorList>
            <person name="Gostincar C."/>
            <person name="Stajich J.E."/>
            <person name="Zupancic J."/>
            <person name="Zalar P."/>
            <person name="Gunde-Cimerman N."/>
        </authorList>
    </citation>
    <scope>NUCLEOTIDE SEQUENCE [LARGE SCALE GENOMIC DNA]</scope>
    <source>
        <strain evidence="2 3">EXF-2682</strain>
    </source>
</reference>
<dbReference type="InterPro" id="IPR035959">
    <property type="entry name" value="RutC-like_sf"/>
</dbReference>
<feature type="non-terminal residue" evidence="2">
    <location>
        <position position="1"/>
    </location>
</feature>